<evidence type="ECO:0000313" key="3">
    <source>
        <dbReference type="Proteomes" id="UP000318878"/>
    </source>
</evidence>
<keyword evidence="3" id="KW-1185">Reference proteome</keyword>
<dbReference type="Proteomes" id="UP000318878">
    <property type="component" value="Unassembled WGS sequence"/>
</dbReference>
<name>A0A5C5VLT1_9BACT</name>
<keyword evidence="1" id="KW-1133">Transmembrane helix</keyword>
<dbReference type="SUPFAM" id="SSF52047">
    <property type="entry name" value="RNI-like"/>
    <property type="match status" value="1"/>
</dbReference>
<evidence type="ECO:0000256" key="1">
    <source>
        <dbReference type="SAM" id="Phobius"/>
    </source>
</evidence>
<evidence type="ECO:0008006" key="4">
    <source>
        <dbReference type="Google" id="ProtNLM"/>
    </source>
</evidence>
<dbReference type="AlphaFoldDB" id="A0A5C5VLT1"/>
<reference evidence="2 3" key="1">
    <citation type="submission" date="2019-02" db="EMBL/GenBank/DDBJ databases">
        <title>Deep-cultivation of Planctomycetes and their phenomic and genomic characterization uncovers novel biology.</title>
        <authorList>
            <person name="Wiegand S."/>
            <person name="Jogler M."/>
            <person name="Boedeker C."/>
            <person name="Pinto D."/>
            <person name="Vollmers J."/>
            <person name="Rivas-Marin E."/>
            <person name="Kohn T."/>
            <person name="Peeters S.H."/>
            <person name="Heuer A."/>
            <person name="Rast P."/>
            <person name="Oberbeckmann S."/>
            <person name="Bunk B."/>
            <person name="Jeske O."/>
            <person name="Meyerdierks A."/>
            <person name="Storesund J.E."/>
            <person name="Kallscheuer N."/>
            <person name="Luecker S."/>
            <person name="Lage O.M."/>
            <person name="Pohl T."/>
            <person name="Merkel B.J."/>
            <person name="Hornburger P."/>
            <person name="Mueller R.-W."/>
            <person name="Bruemmer F."/>
            <person name="Labrenz M."/>
            <person name="Spormann A.M."/>
            <person name="Op Den Camp H."/>
            <person name="Overmann J."/>
            <person name="Amann R."/>
            <person name="Jetten M.S.M."/>
            <person name="Mascher T."/>
            <person name="Medema M.H."/>
            <person name="Devos D.P."/>
            <person name="Kaster A.-K."/>
            <person name="Ovreas L."/>
            <person name="Rohde M."/>
            <person name="Galperin M.Y."/>
            <person name="Jogler C."/>
        </authorList>
    </citation>
    <scope>NUCLEOTIDE SEQUENCE [LARGE SCALE GENOMIC DNA]</scope>
    <source>
        <strain evidence="2 3">Enr8</strain>
    </source>
</reference>
<feature type="transmembrane region" description="Helical" evidence="1">
    <location>
        <begin position="85"/>
        <end position="109"/>
    </location>
</feature>
<dbReference type="Gene3D" id="3.80.10.10">
    <property type="entry name" value="Ribonuclease Inhibitor"/>
    <property type="match status" value="1"/>
</dbReference>
<keyword evidence="1" id="KW-0472">Membrane</keyword>
<proteinExistence type="predicted"/>
<dbReference type="EMBL" id="SJPF01000001">
    <property type="protein sequence ID" value="TWT39586.1"/>
    <property type="molecule type" value="Genomic_DNA"/>
</dbReference>
<accession>A0A5C5VLT1</accession>
<dbReference type="InterPro" id="IPR032675">
    <property type="entry name" value="LRR_dom_sf"/>
</dbReference>
<evidence type="ECO:0000313" key="2">
    <source>
        <dbReference type="EMBL" id="TWT39586.1"/>
    </source>
</evidence>
<protein>
    <recommendedName>
        <fullName evidence="4">Leucine Rich repeats (2 copies)</fullName>
    </recommendedName>
</protein>
<feature type="transmembrane region" description="Helical" evidence="1">
    <location>
        <begin position="53"/>
        <end position="73"/>
    </location>
</feature>
<sequence length="316" mass="35474">MVSQSGLVHYSSVSVEYDQDWEHGWPFVFLERDYIGTGSSPLAFDDGNPTFSWMWLIVDLLIYVAILSLLLWLCRGKRTGLSFSLRTTLVGATLLCLLLANVSNCYLLSQRETEIRHQLESAGQIVVPNYIGPRWFSRLGLNEFTPLKMEGIEFVWIRLDKLSEEQRPAIYSQLAELSQIPLLNFGGNSLTDEEVGRLLAARKRWPIRKLWIGGPNFRGHSLENVRSLSSLVMIRIGSPSFDDKGFDAISRWSSLESVNVPNSSVTAESVQMAAKMPNLQYVNFLDTEVTAGDCVVLKERGIEYSVGKTVEPSASD</sequence>
<gene>
    <name evidence="2" type="ORF">Enr8_12860</name>
</gene>
<comment type="caution">
    <text evidence="2">The sequence shown here is derived from an EMBL/GenBank/DDBJ whole genome shotgun (WGS) entry which is preliminary data.</text>
</comment>
<keyword evidence="1" id="KW-0812">Transmembrane</keyword>
<organism evidence="2 3">
    <name type="scientific">Blastopirellula retiformator</name>
    <dbReference type="NCBI Taxonomy" id="2527970"/>
    <lineage>
        <taxon>Bacteria</taxon>
        <taxon>Pseudomonadati</taxon>
        <taxon>Planctomycetota</taxon>
        <taxon>Planctomycetia</taxon>
        <taxon>Pirellulales</taxon>
        <taxon>Pirellulaceae</taxon>
        <taxon>Blastopirellula</taxon>
    </lineage>
</organism>